<protein>
    <submittedName>
        <fullName evidence="1">Uncharacterized protein</fullName>
    </submittedName>
</protein>
<evidence type="ECO:0000313" key="1">
    <source>
        <dbReference type="EMBL" id="CAI9730028.1"/>
    </source>
</evidence>
<evidence type="ECO:0000313" key="2">
    <source>
        <dbReference type="Proteomes" id="UP001162480"/>
    </source>
</evidence>
<sequence>MWEPLSKYLKLLLLHVPHRLSPYSFTEKSDSFSDVNFALVRASELTCDCYTTRPHLQEFQLSHNVKL</sequence>
<proteinExistence type="predicted"/>
<dbReference type="Proteomes" id="UP001162480">
    <property type="component" value="Chromosome 11"/>
</dbReference>
<dbReference type="EMBL" id="OX597824">
    <property type="protein sequence ID" value="CAI9730028.1"/>
    <property type="molecule type" value="Genomic_DNA"/>
</dbReference>
<name>A0AA36FCS5_OCTVU</name>
<gene>
    <name evidence="1" type="ORF">OCTVUL_1B016198</name>
</gene>
<reference evidence="1" key="1">
    <citation type="submission" date="2023-08" db="EMBL/GenBank/DDBJ databases">
        <authorList>
            <person name="Alioto T."/>
            <person name="Alioto T."/>
            <person name="Gomez Garrido J."/>
        </authorList>
    </citation>
    <scope>NUCLEOTIDE SEQUENCE</scope>
</reference>
<accession>A0AA36FCS5</accession>
<organism evidence="1 2">
    <name type="scientific">Octopus vulgaris</name>
    <name type="common">Common octopus</name>
    <dbReference type="NCBI Taxonomy" id="6645"/>
    <lineage>
        <taxon>Eukaryota</taxon>
        <taxon>Metazoa</taxon>
        <taxon>Spiralia</taxon>
        <taxon>Lophotrochozoa</taxon>
        <taxon>Mollusca</taxon>
        <taxon>Cephalopoda</taxon>
        <taxon>Coleoidea</taxon>
        <taxon>Octopodiformes</taxon>
        <taxon>Octopoda</taxon>
        <taxon>Incirrata</taxon>
        <taxon>Octopodidae</taxon>
        <taxon>Octopus</taxon>
    </lineage>
</organism>
<keyword evidence="2" id="KW-1185">Reference proteome</keyword>
<dbReference type="AlphaFoldDB" id="A0AA36FCS5"/>